<protein>
    <submittedName>
        <fullName evidence="1">Uncharacterized protein</fullName>
    </submittedName>
</protein>
<gene>
    <name evidence="1" type="ORF">ACJ72_07331</name>
</gene>
<dbReference type="AlphaFoldDB" id="A0A1B7NNG9"/>
<name>A0A1B7NNG9_9EURO</name>
<organism evidence="1 2">
    <name type="scientific">Emergomyces africanus</name>
    <dbReference type="NCBI Taxonomy" id="1955775"/>
    <lineage>
        <taxon>Eukaryota</taxon>
        <taxon>Fungi</taxon>
        <taxon>Dikarya</taxon>
        <taxon>Ascomycota</taxon>
        <taxon>Pezizomycotina</taxon>
        <taxon>Eurotiomycetes</taxon>
        <taxon>Eurotiomycetidae</taxon>
        <taxon>Onygenales</taxon>
        <taxon>Ajellomycetaceae</taxon>
        <taxon>Emergomyces</taxon>
    </lineage>
</organism>
<proteinExistence type="predicted"/>
<evidence type="ECO:0000313" key="2">
    <source>
        <dbReference type="Proteomes" id="UP000091918"/>
    </source>
</evidence>
<evidence type="ECO:0000313" key="1">
    <source>
        <dbReference type="EMBL" id="OAX78361.1"/>
    </source>
</evidence>
<dbReference type="Proteomes" id="UP000091918">
    <property type="component" value="Unassembled WGS sequence"/>
</dbReference>
<reference evidence="1 2" key="1">
    <citation type="submission" date="2015-07" db="EMBL/GenBank/DDBJ databases">
        <title>Emmonsia species relationships and genome sequence.</title>
        <authorList>
            <person name="Cuomo C.A."/>
            <person name="Schwartz I.S."/>
            <person name="Kenyon C."/>
            <person name="de Hoog G.S."/>
            <person name="Govender N.P."/>
            <person name="Botha A."/>
            <person name="Moreno L."/>
            <person name="de Vries M."/>
            <person name="Munoz J.F."/>
            <person name="Stielow J.B."/>
        </authorList>
    </citation>
    <scope>NUCLEOTIDE SEQUENCE [LARGE SCALE GENOMIC DNA]</scope>
    <source>
        <strain evidence="1 2">CBS 136260</strain>
    </source>
</reference>
<feature type="non-terminal residue" evidence="1">
    <location>
        <position position="1"/>
    </location>
</feature>
<dbReference type="EMBL" id="LGUA01001572">
    <property type="protein sequence ID" value="OAX78361.1"/>
    <property type="molecule type" value="Genomic_DNA"/>
</dbReference>
<keyword evidence="2" id="KW-1185">Reference proteome</keyword>
<accession>A0A1B7NNG9</accession>
<sequence length="54" mass="6141">SLANSESHREALGVALDKARHCQHETNIELTVKKSWHAATHLEFEKLCSENRTL</sequence>
<comment type="caution">
    <text evidence="1">The sequence shown here is derived from an EMBL/GenBank/DDBJ whole genome shotgun (WGS) entry which is preliminary data.</text>
</comment>